<protein>
    <submittedName>
        <fullName evidence="3">F420-dependent oxidoreductase, G6PDH family</fullName>
        <ecNumber evidence="3">1.1.98.2</ecNumber>
    </submittedName>
</protein>
<dbReference type="GO" id="GO:0052749">
    <property type="term" value="F:glucose-6-phosphate dehydrogenase (coenzyme F420) activity"/>
    <property type="evidence" value="ECO:0007669"/>
    <property type="project" value="UniProtKB-EC"/>
</dbReference>
<dbReference type="InterPro" id="IPR036661">
    <property type="entry name" value="Luciferase-like_sf"/>
</dbReference>
<proteinExistence type="predicted"/>
<evidence type="ECO:0000313" key="3">
    <source>
        <dbReference type="EMBL" id="TVP41543.1"/>
    </source>
</evidence>
<organism evidence="3 4">
    <name type="scientific">Candidatus Nitrosocosmicus arcticus</name>
    <dbReference type="NCBI Taxonomy" id="2035267"/>
    <lineage>
        <taxon>Archaea</taxon>
        <taxon>Nitrososphaerota</taxon>
        <taxon>Nitrososphaeria</taxon>
        <taxon>Nitrososphaerales</taxon>
        <taxon>Nitrososphaeraceae</taxon>
        <taxon>Candidatus Nitrosocosmicus</taxon>
    </lineage>
</organism>
<dbReference type="EC" id="1.1.98.2" evidence="3"/>
<keyword evidence="1 3" id="KW-0560">Oxidoreductase</keyword>
<evidence type="ECO:0000256" key="1">
    <source>
        <dbReference type="ARBA" id="ARBA00023002"/>
    </source>
</evidence>
<dbReference type="InterPro" id="IPR050564">
    <property type="entry name" value="F420-G6PD/mer"/>
</dbReference>
<dbReference type="AlphaFoldDB" id="A0A557SY75"/>
<dbReference type="SUPFAM" id="SSF51679">
    <property type="entry name" value="Bacterial luciferase-like"/>
    <property type="match status" value="1"/>
</dbReference>
<dbReference type="GO" id="GO:0016705">
    <property type="term" value="F:oxidoreductase activity, acting on paired donors, with incorporation or reduction of molecular oxygen"/>
    <property type="evidence" value="ECO:0007669"/>
    <property type="project" value="InterPro"/>
</dbReference>
<dbReference type="OrthoDB" id="7684at2157"/>
<dbReference type="Pfam" id="PF00296">
    <property type="entry name" value="Bac_luciferase"/>
    <property type="match status" value="1"/>
</dbReference>
<dbReference type="PANTHER" id="PTHR43244:SF1">
    <property type="entry name" value="5,10-METHYLENETETRAHYDROMETHANOPTERIN REDUCTASE"/>
    <property type="match status" value="1"/>
</dbReference>
<accession>A0A557SY75</accession>
<name>A0A557SY75_9ARCH</name>
<dbReference type="CDD" id="cd01097">
    <property type="entry name" value="Tetrahydromethanopterin_reductase"/>
    <property type="match status" value="1"/>
</dbReference>
<reference evidence="3 4" key="1">
    <citation type="journal article" date="2019" name="Front. Microbiol.">
        <title>Ammonia Oxidation by the Arctic Terrestrial Thaumarchaeote Candidatus Nitrosocosmicus arcticus Is Stimulated by Increasing Temperatures.</title>
        <authorList>
            <person name="Alves R.J.E."/>
            <person name="Kerou M."/>
            <person name="Zappe A."/>
            <person name="Bittner R."/>
            <person name="Abby S.S."/>
            <person name="Schmidt H.A."/>
            <person name="Pfeifer K."/>
            <person name="Schleper C."/>
        </authorList>
    </citation>
    <scope>NUCLEOTIDE SEQUENCE [LARGE SCALE GENOMIC DNA]</scope>
    <source>
        <strain evidence="3 4">Kfb</strain>
    </source>
</reference>
<gene>
    <name evidence="3" type="ORF">NARC_30258</name>
</gene>
<sequence length="353" mass="40146">MKFIGYWASQEQYSMQDLFKFVLEAERGGFTTTMTSDHFHPWHHDGGFGNFTWVWLAAAAEKTKSMKFVTGVTAPVFRYNPAIIAQAFASIDVLYPGRIALGIGTGEAMNEVSVGFDWPSPKIRLDRTIEALLIIKKLWNKVEIGQQQMNNESYSNSNSLSGNDFITFKGQYFKTNDAKLYTPPSSENIPLYMAASGSEAIHAAAYYTDGLITISKPEQAKKVFDRFDKAAREAGKDPLELEKIGKPKISYSEDYDKAFKSSDFWRATEIEDVFNTEINNPMKLQQKAEQEVSDEKLKKSTLIVTSIEDLIKPLEEYFDAGFTQIYLQSTSPDEVEFVQKFCNKVLPYFRDRQ</sequence>
<dbReference type="InterPro" id="IPR011251">
    <property type="entry name" value="Luciferase-like_dom"/>
</dbReference>
<dbReference type="EMBL" id="VOAH01000003">
    <property type="protein sequence ID" value="TVP41543.1"/>
    <property type="molecule type" value="Genomic_DNA"/>
</dbReference>
<evidence type="ECO:0000313" key="4">
    <source>
        <dbReference type="Proteomes" id="UP000315289"/>
    </source>
</evidence>
<dbReference type="Gene3D" id="3.20.20.30">
    <property type="entry name" value="Luciferase-like domain"/>
    <property type="match status" value="1"/>
</dbReference>
<keyword evidence="4" id="KW-1185">Reference proteome</keyword>
<feature type="domain" description="Luciferase-like" evidence="2">
    <location>
        <begin position="10"/>
        <end position="324"/>
    </location>
</feature>
<dbReference type="PANTHER" id="PTHR43244">
    <property type="match status" value="1"/>
</dbReference>
<dbReference type="RefSeq" id="WP_144729034.1">
    <property type="nucleotide sequence ID" value="NZ_ML675579.1"/>
</dbReference>
<comment type="caution">
    <text evidence="3">The sequence shown here is derived from an EMBL/GenBank/DDBJ whole genome shotgun (WGS) entry which is preliminary data.</text>
</comment>
<evidence type="ECO:0000259" key="2">
    <source>
        <dbReference type="Pfam" id="PF00296"/>
    </source>
</evidence>
<dbReference type="Proteomes" id="UP000315289">
    <property type="component" value="Unassembled WGS sequence"/>
</dbReference>